<proteinExistence type="predicted"/>
<feature type="transmembrane region" description="Helical" evidence="4">
    <location>
        <begin position="136"/>
        <end position="156"/>
    </location>
</feature>
<feature type="region of interest" description="Disordered" evidence="3">
    <location>
        <begin position="1"/>
        <end position="128"/>
    </location>
</feature>
<organism evidence="5 6">
    <name type="scientific">Rhodococcus erythropolis (strain PR4 / NBRC 100887)</name>
    <dbReference type="NCBI Taxonomy" id="234621"/>
    <lineage>
        <taxon>Bacteria</taxon>
        <taxon>Bacillati</taxon>
        <taxon>Actinomycetota</taxon>
        <taxon>Actinomycetes</taxon>
        <taxon>Mycobacteriales</taxon>
        <taxon>Nocardiaceae</taxon>
        <taxon>Rhodococcus</taxon>
        <taxon>Rhodococcus erythropolis group</taxon>
    </lineage>
</organism>
<dbReference type="PATRIC" id="fig|234621.6.peg.2221"/>
<dbReference type="Proteomes" id="UP000002204">
    <property type="component" value="Chromosome"/>
</dbReference>
<evidence type="ECO:0008006" key="7">
    <source>
        <dbReference type="Google" id="ProtNLM"/>
    </source>
</evidence>
<dbReference type="GO" id="GO:0016020">
    <property type="term" value="C:membrane"/>
    <property type="evidence" value="ECO:0007669"/>
    <property type="project" value="UniProtKB-SubCell"/>
</dbReference>
<evidence type="ECO:0000256" key="4">
    <source>
        <dbReference type="SAM" id="Phobius"/>
    </source>
</evidence>
<reference evidence="6" key="1">
    <citation type="submission" date="2005-03" db="EMBL/GenBank/DDBJ databases">
        <title>Comparison of the complete genome sequences of Rhodococcus erythropolis PR4 and Rhodococcus opacus B4.</title>
        <authorList>
            <person name="Takarada H."/>
            <person name="Sekine M."/>
            <person name="Hosoyama A."/>
            <person name="Yamada R."/>
            <person name="Fujisawa T."/>
            <person name="Omata S."/>
            <person name="Shimizu A."/>
            <person name="Tsukatani N."/>
            <person name="Tanikawa S."/>
            <person name="Fujita N."/>
            <person name="Harayama S."/>
        </authorList>
    </citation>
    <scope>NUCLEOTIDE SEQUENCE [LARGE SCALE GENOMIC DNA]</scope>
    <source>
        <strain evidence="6">PR4 / NBRC 100887</strain>
    </source>
</reference>
<accession>C0ZVQ5</accession>
<dbReference type="KEGG" id="rer:RER_17320"/>
<keyword evidence="4" id="KW-0812">Transmembrane</keyword>
<sequence length="292" mass="30749">MPPKRRTGGPSSPQNRRPKIAGSARSLNVPAGTSDSDPVEPTIEQPEEETQEAVKPEAVKPEVAKPKVAKPTLTKAESGDIEPPKTEIDAPESTPGPDLTKPAKTDADEPKAPATPETGAGESATTSTQSKAGWRLVAILGAAAVIVAILAGIAFFKVGAKTDDIAWVDEGATAEVLRVTPSALAAVFTFSPDTFDADFDKGVQGLNQSMRDQLTQYKDTQKAGVEQTQTATTADVPLIGITRLEKDRAQLLAQLNVSSTQNGVAADSRSGMVIVSLEKQDGNWLISEIRDQ</sequence>
<dbReference type="PANTHER" id="PTHR37042">
    <property type="entry name" value="OUTER MEMBRANE PROTEIN RV1973"/>
    <property type="match status" value="1"/>
</dbReference>
<dbReference type="PANTHER" id="PTHR37042:SF4">
    <property type="entry name" value="OUTER MEMBRANE PROTEIN RV1973"/>
    <property type="match status" value="1"/>
</dbReference>
<evidence type="ECO:0000256" key="1">
    <source>
        <dbReference type="ARBA" id="ARBA00004370"/>
    </source>
</evidence>
<keyword evidence="4" id="KW-1133">Transmembrane helix</keyword>
<dbReference type="RefSeq" id="WP_020906823.1">
    <property type="nucleotide sequence ID" value="NC_012490.1"/>
</dbReference>
<dbReference type="HOGENOM" id="CLU_084470_0_0_11"/>
<protein>
    <recommendedName>
        <fullName evidence="7">Mce-associated membrane protein</fullName>
    </recommendedName>
</protein>
<evidence type="ECO:0000313" key="6">
    <source>
        <dbReference type="Proteomes" id="UP000002204"/>
    </source>
</evidence>
<dbReference type="eggNOG" id="ENOG50341TF">
    <property type="taxonomic scope" value="Bacteria"/>
</dbReference>
<keyword evidence="2 4" id="KW-0472">Membrane</keyword>
<evidence type="ECO:0000313" key="5">
    <source>
        <dbReference type="EMBL" id="BAH32440.1"/>
    </source>
</evidence>
<evidence type="ECO:0000256" key="3">
    <source>
        <dbReference type="SAM" id="MobiDB-lite"/>
    </source>
</evidence>
<feature type="compositionally biased region" description="Basic and acidic residues" evidence="3">
    <location>
        <begin position="52"/>
        <end position="65"/>
    </location>
</feature>
<feature type="compositionally biased region" description="Basic and acidic residues" evidence="3">
    <location>
        <begin position="101"/>
        <end position="111"/>
    </location>
</feature>
<gene>
    <name evidence="5" type="ordered locus">RER_17320</name>
</gene>
<comment type="subcellular location">
    <subcellularLocation>
        <location evidence="1">Membrane</location>
    </subcellularLocation>
</comment>
<reference evidence="5 6" key="2">
    <citation type="journal article" date="2006" name="Environ. Microbiol.">
        <title>Sequence analysis of three plasmids harboured in Rhodococcus erythropolis strain PR4.</title>
        <authorList>
            <person name="Sekine M."/>
            <person name="Tanikawa S."/>
            <person name="Omata S."/>
            <person name="Saito M."/>
            <person name="Fujisawa T."/>
            <person name="Tsukatani N."/>
            <person name="Tajima T."/>
            <person name="Sekigawa T."/>
            <person name="Kosugi H."/>
            <person name="Matsuo Y."/>
            <person name="Nishiko R."/>
            <person name="Imamura K."/>
            <person name="Ito M."/>
            <person name="Narita H."/>
            <person name="Tago S."/>
            <person name="Fujita N."/>
            <person name="Harayama S."/>
        </authorList>
    </citation>
    <scope>NUCLEOTIDE SEQUENCE [LARGE SCALE GENOMIC DNA]</scope>
    <source>
        <strain evidence="6">PR4 / NBRC 100887</strain>
    </source>
</reference>
<evidence type="ECO:0000256" key="2">
    <source>
        <dbReference type="ARBA" id="ARBA00023136"/>
    </source>
</evidence>
<dbReference type="EMBL" id="AP008957">
    <property type="protein sequence ID" value="BAH32440.1"/>
    <property type="molecule type" value="Genomic_DNA"/>
</dbReference>
<dbReference type="AlphaFoldDB" id="C0ZVQ5"/>
<name>C0ZVQ5_RHOE4</name>